<dbReference type="EnsemblMetazoa" id="CJA02077.1">
    <property type="protein sequence ID" value="CJA02077.1"/>
    <property type="gene ID" value="WBGene00121282"/>
</dbReference>
<evidence type="ECO:0000313" key="1">
    <source>
        <dbReference type="EnsemblMetazoa" id="CJA02077.1"/>
    </source>
</evidence>
<keyword evidence="2" id="KW-1185">Reference proteome</keyword>
<protein>
    <submittedName>
        <fullName evidence="1">Uncharacterized protein</fullName>
    </submittedName>
</protein>
<dbReference type="Proteomes" id="UP000005237">
    <property type="component" value="Unassembled WGS sequence"/>
</dbReference>
<dbReference type="AlphaFoldDB" id="A0A8R1DH56"/>
<name>A0A8R1DH56_CAEJA</name>
<proteinExistence type="predicted"/>
<sequence>MTIVHYYLDDGVFLTPKAYKGVITEEETIAARDALDRRTVREATEYLNENGIQLSCQQVRNQKKYVQSSRTSNQGKKAPTDLAALAALHSATSLSSMSTTFENLLVQYPTGVRFNSRIWIDTTFCISDALVTIIYGELSEFMTASSGKNTCIVLSIMCHSSKETEHHVMHAKHFSNILNNMDQDKAVVCVTIDGETALENYAKELNAWSLRCDIHRSDNLKNKCPRVFPKIKRLVFGELKGTTWKQGLISVYSSEEFDERFEKLKDQNCPPAVQQCVTLFMNDSVVSHAEQEQSSSKLTEKSVIVDSWQDSLGAPVASSTLNDNEYAESSEDSSLGTKLNSRKRTLSANWFDSVDMDDENLRIAMDLDKGRQSLKEWAKNRKKEMYGNSFSSDDGAEMFQCD</sequence>
<organism evidence="1 2">
    <name type="scientific">Caenorhabditis japonica</name>
    <dbReference type="NCBI Taxonomy" id="281687"/>
    <lineage>
        <taxon>Eukaryota</taxon>
        <taxon>Metazoa</taxon>
        <taxon>Ecdysozoa</taxon>
        <taxon>Nematoda</taxon>
        <taxon>Chromadorea</taxon>
        <taxon>Rhabditida</taxon>
        <taxon>Rhabditina</taxon>
        <taxon>Rhabditomorpha</taxon>
        <taxon>Rhabditoidea</taxon>
        <taxon>Rhabditidae</taxon>
        <taxon>Peloderinae</taxon>
        <taxon>Caenorhabditis</taxon>
    </lineage>
</organism>
<reference evidence="1" key="2">
    <citation type="submission" date="2022-06" db="UniProtKB">
        <authorList>
            <consortium name="EnsemblMetazoa"/>
        </authorList>
    </citation>
    <scope>IDENTIFICATION</scope>
    <source>
        <strain evidence="1">DF5081</strain>
    </source>
</reference>
<evidence type="ECO:0000313" key="2">
    <source>
        <dbReference type="Proteomes" id="UP000005237"/>
    </source>
</evidence>
<reference evidence="2" key="1">
    <citation type="submission" date="2010-08" db="EMBL/GenBank/DDBJ databases">
        <authorList>
            <consortium name="Caenorhabditis japonica Sequencing Consortium"/>
            <person name="Wilson R.K."/>
        </authorList>
    </citation>
    <scope>NUCLEOTIDE SEQUENCE [LARGE SCALE GENOMIC DNA]</scope>
    <source>
        <strain evidence="2">DF5081</strain>
    </source>
</reference>
<accession>A0A8R1DH56</accession>